<reference evidence="7 8" key="1">
    <citation type="submission" date="2023-11" db="EMBL/GenBank/DDBJ databases">
        <title>Halocaridina rubra genome assembly.</title>
        <authorList>
            <person name="Smith C."/>
        </authorList>
    </citation>
    <scope>NUCLEOTIDE SEQUENCE [LARGE SCALE GENOMIC DNA]</scope>
    <source>
        <strain evidence="7">EP-1</strain>
        <tissue evidence="7">Whole</tissue>
    </source>
</reference>
<accession>A0AAN8XKD7</accession>
<name>A0AAN8XKD7_HALRR</name>
<dbReference type="CDD" id="cd15904">
    <property type="entry name" value="TSPO_MBR"/>
    <property type="match status" value="1"/>
</dbReference>
<keyword evidence="5 6" id="KW-0472">Membrane</keyword>
<proteinExistence type="inferred from homology"/>
<dbReference type="InterPro" id="IPR038330">
    <property type="entry name" value="TspO/MBR-related_sf"/>
</dbReference>
<feature type="transmembrane region" description="Helical" evidence="6">
    <location>
        <begin position="85"/>
        <end position="104"/>
    </location>
</feature>
<dbReference type="InterPro" id="IPR004307">
    <property type="entry name" value="TspO_MBR"/>
</dbReference>
<keyword evidence="4 6" id="KW-1133">Transmembrane helix</keyword>
<gene>
    <name evidence="7" type="ORF">SK128_020451</name>
</gene>
<dbReference type="AlphaFoldDB" id="A0AAN8XKD7"/>
<feature type="transmembrane region" description="Helical" evidence="6">
    <location>
        <begin position="47"/>
        <end position="65"/>
    </location>
</feature>
<protein>
    <recommendedName>
        <fullName evidence="9">Translocator protein</fullName>
    </recommendedName>
</protein>
<evidence type="ECO:0000313" key="8">
    <source>
        <dbReference type="Proteomes" id="UP001381693"/>
    </source>
</evidence>
<dbReference type="Gene3D" id="1.20.1260.100">
    <property type="entry name" value="TspO/MBR protein"/>
    <property type="match status" value="1"/>
</dbReference>
<evidence type="ECO:0000313" key="7">
    <source>
        <dbReference type="EMBL" id="KAK7080150.1"/>
    </source>
</evidence>
<comment type="caution">
    <text evidence="7">The sequence shown here is derived from an EMBL/GenBank/DDBJ whole genome shotgun (WGS) entry which is preliminary data.</text>
</comment>
<dbReference type="PANTHER" id="PTHR10057:SF0">
    <property type="entry name" value="TRANSLOCATOR PROTEIN"/>
    <property type="match status" value="1"/>
</dbReference>
<dbReference type="PIRSF" id="PIRSF005859">
    <property type="entry name" value="PBR"/>
    <property type="match status" value="1"/>
</dbReference>
<evidence type="ECO:0000256" key="5">
    <source>
        <dbReference type="ARBA" id="ARBA00023136"/>
    </source>
</evidence>
<dbReference type="Proteomes" id="UP001381693">
    <property type="component" value="Unassembled WGS sequence"/>
</dbReference>
<dbReference type="FunFam" id="1.20.1260.100:FF:000001">
    <property type="entry name" value="translocator protein 2"/>
    <property type="match status" value="1"/>
</dbReference>
<feature type="transmembrane region" description="Helical" evidence="6">
    <location>
        <begin position="137"/>
        <end position="159"/>
    </location>
</feature>
<sequence>MAFFPLSLLVAVIFPNIGGILGGVVTSKNIKSWYEHIKKPNWRPPNWAFGPVWTYLYCSMGYASYRVWLEFDAPSVMPVTELPVPLKLFLLQIFLNWIWTPIFFGMKNLLLALIEILMLDAAVIMTGLAFWNKDEVAGLLFVPYVIWLTLATTLTFFIWKDNPKWRNGTTNVDKRH</sequence>
<dbReference type="GO" id="GO:0005741">
    <property type="term" value="C:mitochondrial outer membrane"/>
    <property type="evidence" value="ECO:0007669"/>
    <property type="project" value="TreeGrafter"/>
</dbReference>
<feature type="transmembrane region" description="Helical" evidence="6">
    <location>
        <begin position="109"/>
        <end position="131"/>
    </location>
</feature>
<dbReference type="Pfam" id="PF03073">
    <property type="entry name" value="TspO_MBR"/>
    <property type="match status" value="1"/>
</dbReference>
<comment type="similarity">
    <text evidence="2">Belongs to the TspO/BZRP family.</text>
</comment>
<organism evidence="7 8">
    <name type="scientific">Halocaridina rubra</name>
    <name type="common">Hawaiian red shrimp</name>
    <dbReference type="NCBI Taxonomy" id="373956"/>
    <lineage>
        <taxon>Eukaryota</taxon>
        <taxon>Metazoa</taxon>
        <taxon>Ecdysozoa</taxon>
        <taxon>Arthropoda</taxon>
        <taxon>Crustacea</taxon>
        <taxon>Multicrustacea</taxon>
        <taxon>Malacostraca</taxon>
        <taxon>Eumalacostraca</taxon>
        <taxon>Eucarida</taxon>
        <taxon>Decapoda</taxon>
        <taxon>Pleocyemata</taxon>
        <taxon>Caridea</taxon>
        <taxon>Atyoidea</taxon>
        <taxon>Atyidae</taxon>
        <taxon>Halocaridina</taxon>
    </lineage>
</organism>
<dbReference type="GO" id="GO:0033013">
    <property type="term" value="P:tetrapyrrole metabolic process"/>
    <property type="evidence" value="ECO:0007669"/>
    <property type="project" value="UniProtKB-ARBA"/>
</dbReference>
<evidence type="ECO:0000256" key="3">
    <source>
        <dbReference type="ARBA" id="ARBA00022692"/>
    </source>
</evidence>
<dbReference type="EMBL" id="JAXCGZ010006094">
    <property type="protein sequence ID" value="KAK7080150.1"/>
    <property type="molecule type" value="Genomic_DNA"/>
</dbReference>
<evidence type="ECO:0000256" key="2">
    <source>
        <dbReference type="ARBA" id="ARBA00007524"/>
    </source>
</evidence>
<feature type="transmembrane region" description="Helical" evidence="6">
    <location>
        <begin position="6"/>
        <end position="26"/>
    </location>
</feature>
<evidence type="ECO:0008006" key="9">
    <source>
        <dbReference type="Google" id="ProtNLM"/>
    </source>
</evidence>
<evidence type="ECO:0000256" key="6">
    <source>
        <dbReference type="SAM" id="Phobius"/>
    </source>
</evidence>
<keyword evidence="8" id="KW-1185">Reference proteome</keyword>
<evidence type="ECO:0000256" key="1">
    <source>
        <dbReference type="ARBA" id="ARBA00004141"/>
    </source>
</evidence>
<comment type="subcellular location">
    <subcellularLocation>
        <location evidence="1">Membrane</location>
        <topology evidence="1">Multi-pass membrane protein</topology>
    </subcellularLocation>
</comment>
<keyword evidence="3 6" id="KW-0812">Transmembrane</keyword>
<evidence type="ECO:0000256" key="4">
    <source>
        <dbReference type="ARBA" id="ARBA00022989"/>
    </source>
</evidence>
<dbReference type="PANTHER" id="PTHR10057">
    <property type="entry name" value="PERIPHERAL-TYPE BENZODIAZEPINE RECEPTOR"/>
    <property type="match status" value="1"/>
</dbReference>